<evidence type="ECO:0008006" key="4">
    <source>
        <dbReference type="Google" id="ProtNLM"/>
    </source>
</evidence>
<evidence type="ECO:0000313" key="2">
    <source>
        <dbReference type="EMBL" id="EFQ25176.1"/>
    </source>
</evidence>
<dbReference type="GeneID" id="24405685"/>
<dbReference type="Proteomes" id="UP000008782">
    <property type="component" value="Unassembled WGS sequence"/>
</dbReference>
<sequence>MSVSIPPSSHALMNSQDIHDTNGLRRTFTGLTDDDNAFDLGTEEEEFELQIATTTGHDARDTIKSQFEGDIDDARTLFPKKPESVEQKKQAMTFVVERTAEWGKMTWEGQTFLHHLAYYDYNNRKPFVNLSWLMTRAIHKLPHLVGFMDNTKRTPLTVALSKGNAMFTHAACINLPPETTPLLTEALRSECVKNRKAATCLHTALDSTFTDEKTREKIIRKMCNFVPEEMFAIEVSQGRVPLHIAIEYGRCCKAQVGIVNEMLLRGPEALTVEFTPSFSERPLSIYQYYQRSRRRATKSPTSQQKKPPQNTAAHGKDHRVTTSNLNNTESKSVALKMEKGAMVLRPNKLQATLPHLSDGQWAAAAFVQTRNKGTDG</sequence>
<reference evidence="3" key="1">
    <citation type="journal article" date="2012" name="Nat. Genet.">
        <title>Lifestyle transitions in plant pathogenic Colletotrichum fungi deciphered by genome and transcriptome analyses.</title>
        <authorList>
            <person name="O'Connell R.J."/>
            <person name="Thon M.R."/>
            <person name="Hacquard S."/>
            <person name="Amyotte S.G."/>
            <person name="Kleemann J."/>
            <person name="Torres M.F."/>
            <person name="Damm U."/>
            <person name="Buiate E.A."/>
            <person name="Epstein L."/>
            <person name="Alkan N."/>
            <person name="Altmueller J."/>
            <person name="Alvarado-Balderrama L."/>
            <person name="Bauser C.A."/>
            <person name="Becker C."/>
            <person name="Birren B.W."/>
            <person name="Chen Z."/>
            <person name="Choi J."/>
            <person name="Crouch J.A."/>
            <person name="Duvick J.P."/>
            <person name="Farman M.A."/>
            <person name="Gan P."/>
            <person name="Heiman D."/>
            <person name="Henrissat B."/>
            <person name="Howard R.J."/>
            <person name="Kabbage M."/>
            <person name="Koch C."/>
            <person name="Kracher B."/>
            <person name="Kubo Y."/>
            <person name="Law A.D."/>
            <person name="Lebrun M.-H."/>
            <person name="Lee Y.-H."/>
            <person name="Miyara I."/>
            <person name="Moore N."/>
            <person name="Neumann U."/>
            <person name="Nordstroem K."/>
            <person name="Panaccione D.G."/>
            <person name="Panstruga R."/>
            <person name="Place M."/>
            <person name="Proctor R.H."/>
            <person name="Prusky D."/>
            <person name="Rech G."/>
            <person name="Reinhardt R."/>
            <person name="Rollins J.A."/>
            <person name="Rounsley S."/>
            <person name="Schardl C.L."/>
            <person name="Schwartz D.C."/>
            <person name="Shenoy N."/>
            <person name="Shirasu K."/>
            <person name="Sikhakolli U.R."/>
            <person name="Stueber K."/>
            <person name="Sukno S.A."/>
            <person name="Sweigard J.A."/>
            <person name="Takano Y."/>
            <person name="Takahara H."/>
            <person name="Trail F."/>
            <person name="van der Does H.C."/>
            <person name="Voll L.M."/>
            <person name="Will I."/>
            <person name="Young S."/>
            <person name="Zeng Q."/>
            <person name="Zhang J."/>
            <person name="Zhou S."/>
            <person name="Dickman M.B."/>
            <person name="Schulze-Lefert P."/>
            <person name="Ver Loren van Themaat E."/>
            <person name="Ma L.-J."/>
            <person name="Vaillancourt L.J."/>
        </authorList>
    </citation>
    <scope>NUCLEOTIDE SEQUENCE [LARGE SCALE GENOMIC DNA]</scope>
    <source>
        <strain evidence="3">M1.001 / M2 / FGSC 10212</strain>
    </source>
</reference>
<feature type="compositionally biased region" description="Polar residues" evidence="1">
    <location>
        <begin position="321"/>
        <end position="330"/>
    </location>
</feature>
<evidence type="ECO:0000256" key="1">
    <source>
        <dbReference type="SAM" id="MobiDB-lite"/>
    </source>
</evidence>
<dbReference type="SUPFAM" id="SSF48403">
    <property type="entry name" value="Ankyrin repeat"/>
    <property type="match status" value="1"/>
</dbReference>
<dbReference type="HOGENOM" id="CLU_735672_0_0_1"/>
<dbReference type="Gene3D" id="1.25.40.20">
    <property type="entry name" value="Ankyrin repeat-containing domain"/>
    <property type="match status" value="1"/>
</dbReference>
<feature type="region of interest" description="Disordered" evidence="1">
    <location>
        <begin position="292"/>
        <end position="330"/>
    </location>
</feature>
<name>E3Q275_COLGM</name>
<proteinExistence type="predicted"/>
<feature type="compositionally biased region" description="Polar residues" evidence="1">
    <location>
        <begin position="298"/>
        <end position="312"/>
    </location>
</feature>
<accession>E3Q275</accession>
<keyword evidence="3" id="KW-1185">Reference proteome</keyword>
<dbReference type="STRING" id="645133.E3Q275"/>
<gene>
    <name evidence="2" type="ORF">GLRG_00320</name>
</gene>
<dbReference type="RefSeq" id="XP_008089196.1">
    <property type="nucleotide sequence ID" value="XM_008091005.1"/>
</dbReference>
<dbReference type="OrthoDB" id="5093543at2759"/>
<protein>
    <recommendedName>
        <fullName evidence="4">Ankyrin repeat protein</fullName>
    </recommendedName>
</protein>
<dbReference type="AlphaFoldDB" id="E3Q275"/>
<dbReference type="eggNOG" id="ENOG502S098">
    <property type="taxonomic scope" value="Eukaryota"/>
</dbReference>
<organism evidence="3">
    <name type="scientific">Colletotrichum graminicola (strain M1.001 / M2 / FGSC 10212)</name>
    <name type="common">Maize anthracnose fungus</name>
    <name type="synonym">Glomerella graminicola</name>
    <dbReference type="NCBI Taxonomy" id="645133"/>
    <lineage>
        <taxon>Eukaryota</taxon>
        <taxon>Fungi</taxon>
        <taxon>Dikarya</taxon>
        <taxon>Ascomycota</taxon>
        <taxon>Pezizomycotina</taxon>
        <taxon>Sordariomycetes</taxon>
        <taxon>Hypocreomycetidae</taxon>
        <taxon>Glomerellales</taxon>
        <taxon>Glomerellaceae</taxon>
        <taxon>Colletotrichum</taxon>
        <taxon>Colletotrichum graminicola species complex</taxon>
    </lineage>
</organism>
<dbReference type="EMBL" id="GG697331">
    <property type="protein sequence ID" value="EFQ25176.1"/>
    <property type="molecule type" value="Genomic_DNA"/>
</dbReference>
<dbReference type="VEuPathDB" id="FungiDB:GLRG_00320"/>
<dbReference type="InterPro" id="IPR036770">
    <property type="entry name" value="Ankyrin_rpt-contain_sf"/>
</dbReference>
<evidence type="ECO:0000313" key="3">
    <source>
        <dbReference type="Proteomes" id="UP000008782"/>
    </source>
</evidence>